<dbReference type="OrthoDB" id="291541at2157"/>
<feature type="transmembrane region" description="Helical" evidence="8">
    <location>
        <begin position="261"/>
        <end position="291"/>
    </location>
</feature>
<evidence type="ECO:0000256" key="1">
    <source>
        <dbReference type="ARBA" id="ARBA00004651"/>
    </source>
</evidence>
<comment type="subcellular location">
    <subcellularLocation>
        <location evidence="1">Cell membrane</location>
        <topology evidence="1">Multi-pass membrane protein</topology>
    </subcellularLocation>
</comment>
<keyword evidence="5 8" id="KW-0472">Membrane</keyword>
<evidence type="ECO:0000256" key="5">
    <source>
        <dbReference type="ARBA" id="ARBA00023136"/>
    </source>
</evidence>
<evidence type="ECO:0000256" key="7">
    <source>
        <dbReference type="SAM" id="MobiDB-lite"/>
    </source>
</evidence>
<organism evidence="10 11">
    <name type="scientific">Halosimplex pelagicum</name>
    <dbReference type="NCBI Taxonomy" id="869886"/>
    <lineage>
        <taxon>Archaea</taxon>
        <taxon>Methanobacteriati</taxon>
        <taxon>Methanobacteriota</taxon>
        <taxon>Stenosarchaea group</taxon>
        <taxon>Halobacteria</taxon>
        <taxon>Halobacteriales</taxon>
        <taxon>Haloarculaceae</taxon>
        <taxon>Halosimplex</taxon>
    </lineage>
</organism>
<dbReference type="Proteomes" id="UP000509346">
    <property type="component" value="Chromosome"/>
</dbReference>
<feature type="transmembrane region" description="Helical" evidence="8">
    <location>
        <begin position="855"/>
        <end position="877"/>
    </location>
</feature>
<evidence type="ECO:0000256" key="4">
    <source>
        <dbReference type="ARBA" id="ARBA00022989"/>
    </source>
</evidence>
<evidence type="ECO:0000313" key="11">
    <source>
        <dbReference type="Proteomes" id="UP000509346"/>
    </source>
</evidence>
<feature type="transmembrane region" description="Helical" evidence="8">
    <location>
        <begin position="303"/>
        <end position="327"/>
    </location>
</feature>
<name>A0A7D5TRK6_9EURY</name>
<dbReference type="AlphaFoldDB" id="A0A7D5TRK6"/>
<dbReference type="PANTHER" id="PTHR30572">
    <property type="entry name" value="MEMBRANE COMPONENT OF TRANSPORTER-RELATED"/>
    <property type="match status" value="1"/>
</dbReference>
<feature type="compositionally biased region" description="Basic and acidic residues" evidence="7">
    <location>
        <begin position="1012"/>
        <end position="1023"/>
    </location>
</feature>
<evidence type="ECO:0000256" key="3">
    <source>
        <dbReference type="ARBA" id="ARBA00022692"/>
    </source>
</evidence>
<feature type="transmembrane region" description="Helical" evidence="8">
    <location>
        <begin position="209"/>
        <end position="233"/>
    </location>
</feature>
<feature type="compositionally biased region" description="Low complexity" evidence="7">
    <location>
        <begin position="110"/>
        <end position="122"/>
    </location>
</feature>
<dbReference type="InterPro" id="IPR003838">
    <property type="entry name" value="ABC3_permease_C"/>
</dbReference>
<comment type="similarity">
    <text evidence="6">Belongs to the ABC-4 integral membrane protein family.</text>
</comment>
<protein>
    <submittedName>
        <fullName evidence="10">ABC transporter permease</fullName>
    </submittedName>
</protein>
<reference evidence="10 11" key="1">
    <citation type="submission" date="2020-07" db="EMBL/GenBank/DDBJ databases">
        <title>Halosimplex litoreum sp. nov. and Halosimplex rubrum sp. nov., isolated from different salt environments.</title>
        <authorList>
            <person name="Cui H."/>
        </authorList>
    </citation>
    <scope>NUCLEOTIDE SEQUENCE [LARGE SCALE GENOMIC DNA]</scope>
    <source>
        <strain evidence="10 11">R2</strain>
    </source>
</reference>
<feature type="region of interest" description="Disordered" evidence="7">
    <location>
        <begin position="987"/>
        <end position="1023"/>
    </location>
</feature>
<dbReference type="PRINTS" id="PR00173">
    <property type="entry name" value="EDTRNSPORT"/>
</dbReference>
<proteinExistence type="inferred from homology"/>
<feature type="domain" description="ABC3 transporter permease C-terminal" evidence="9">
    <location>
        <begin position="861"/>
        <end position="979"/>
    </location>
</feature>
<feature type="domain" description="ABC3 transporter permease C-terminal" evidence="9">
    <location>
        <begin position="212"/>
        <end position="332"/>
    </location>
</feature>
<feature type="transmembrane region" description="Helical" evidence="8">
    <location>
        <begin position="953"/>
        <end position="975"/>
    </location>
</feature>
<dbReference type="GO" id="GO:0005886">
    <property type="term" value="C:plasma membrane"/>
    <property type="evidence" value="ECO:0007669"/>
    <property type="project" value="UniProtKB-SubCell"/>
</dbReference>
<accession>A0A7D5TRK6</accession>
<dbReference type="EMBL" id="CP058909">
    <property type="protein sequence ID" value="QLH81352.1"/>
    <property type="molecule type" value="Genomic_DNA"/>
</dbReference>
<evidence type="ECO:0000313" key="10">
    <source>
        <dbReference type="EMBL" id="QLH81352.1"/>
    </source>
</evidence>
<keyword evidence="4 8" id="KW-1133">Transmembrane helix</keyword>
<keyword evidence="3 8" id="KW-0812">Transmembrane</keyword>
<feature type="transmembrane region" description="Helical" evidence="8">
    <location>
        <begin position="370"/>
        <end position="395"/>
    </location>
</feature>
<feature type="region of interest" description="Disordered" evidence="7">
    <location>
        <begin position="100"/>
        <end position="126"/>
    </location>
</feature>
<dbReference type="PANTHER" id="PTHR30572:SF4">
    <property type="entry name" value="ABC TRANSPORTER PERMEASE YTRF"/>
    <property type="match status" value="1"/>
</dbReference>
<gene>
    <name evidence="10" type="ORF">HZS54_06815</name>
</gene>
<evidence type="ECO:0000259" key="9">
    <source>
        <dbReference type="Pfam" id="PF02687"/>
    </source>
</evidence>
<feature type="transmembrane region" description="Helical" evidence="8">
    <location>
        <begin position="908"/>
        <end position="941"/>
    </location>
</feature>
<keyword evidence="11" id="KW-1185">Reference proteome</keyword>
<evidence type="ECO:0000256" key="2">
    <source>
        <dbReference type="ARBA" id="ARBA00022475"/>
    </source>
</evidence>
<dbReference type="RefSeq" id="WP_179921260.1">
    <property type="nucleotide sequence ID" value="NZ_CP058909.1"/>
</dbReference>
<evidence type="ECO:0000256" key="8">
    <source>
        <dbReference type="SAM" id="Phobius"/>
    </source>
</evidence>
<dbReference type="GO" id="GO:0022857">
    <property type="term" value="F:transmembrane transporter activity"/>
    <property type="evidence" value="ECO:0007669"/>
    <property type="project" value="TreeGrafter"/>
</dbReference>
<dbReference type="GeneID" id="56082286"/>
<dbReference type="InterPro" id="IPR050250">
    <property type="entry name" value="Macrolide_Exporter_MacB"/>
</dbReference>
<sequence length="1023" mass="104619">MSYSRVLLVRWSRRDVLAVVALAAVVAFLTGAALFYTAAKDRPTDLASEYQPAGDIREFASVDRARRASGDDALVLPFATLESGRLVVGVTPADRRRAGDLGIVVPTPPDSGLASPSPGAPSTTVRHDGERTAFTVSRVGDGGLFPDRWYVARPGVVETLGPSGALVVEPPTSSTGNSDDSVHAAESTTVLRGTLLFFERGTEQVLRGFGLLIAAAGVLATVTVTSVVGMTVTDRIETIQVVRATGATPARVLGLFATRGLLLSLAAVIVGFAVGTVVSSLVTSVAVSAGLSTTLTPRVSADAAALLAVTYLPVLAVGFVAGAAAAFPAVRRPPAALTYPSGSDGRSLLGRRLGVGLPAPLQPRVLDWRAAVPTAATIAVFATLVLLVLSGGAVAGPLAGGSSATVLESGAIHPIASSVPQSHADAFRDAGIAASPEILLFGVIDDRPTIVRGARYDDFAAVTDAELRRGHPSRERDEAMVGSDLARTHGLAVGDTVVVGSGLHPTLERVTVVGRYDAPGAYDDQLLVPLAAGQHLSTRDDGSVNFVRLERALGDDAPAEGVQVLDVTVDRPVTTPTVGVNVSLVNVADEAATRTLAVTLGEERRTRSVALDPSERREIRFTLPVPSAGSYRLSVGNRSQTVTVRSPGALLIQGLPDAVPPGSSPVVRVRTVAGAPAANATVAVGNRTESVGRDGRVRVPFPAAGEATVRATAGERTAERTVAVDPNATRRLGTTVRVRPRNVSELTAPTATVRLSNPWNRTARRTVTLRGPGTADERSVAVGPGDSTAWSLPLSRQPRGEYAVALALNGSRVDGTTYRVAGGDGVSTVALRNADVAEGGGLGVAIATVFGNLQVIVGALVALAGLMVSGTLVASLARTIHARERTLGIYRATGASPRRVIGLLCRDGLLVGVVGVALGVAAGAAALLVLASQGVLVFFGIAVVPAFTPGRLALVAGVALALVFVGVLVPAIAFVRRPPAALFGGDTASGAEAADSSETALPPTAGLDGEPGDDRRRPDGGDP</sequence>
<dbReference type="KEGG" id="hpel:HZS54_06815"/>
<keyword evidence="2" id="KW-1003">Cell membrane</keyword>
<evidence type="ECO:0000256" key="6">
    <source>
        <dbReference type="ARBA" id="ARBA00038076"/>
    </source>
</evidence>
<dbReference type="Pfam" id="PF02687">
    <property type="entry name" value="FtsX"/>
    <property type="match status" value="2"/>
</dbReference>